<reference evidence="1 2" key="1">
    <citation type="journal article" date="2019" name="Sci. Rep.">
        <title>Orb-weaving spider Araneus ventricosus genome elucidates the spidroin gene catalogue.</title>
        <authorList>
            <person name="Kono N."/>
            <person name="Nakamura H."/>
            <person name="Ohtoshi R."/>
            <person name="Moran D.A.P."/>
            <person name="Shinohara A."/>
            <person name="Yoshida Y."/>
            <person name="Fujiwara M."/>
            <person name="Mori M."/>
            <person name="Tomita M."/>
            <person name="Arakawa K."/>
        </authorList>
    </citation>
    <scope>NUCLEOTIDE SEQUENCE [LARGE SCALE GENOMIC DNA]</scope>
</reference>
<dbReference type="AlphaFoldDB" id="A0A4Y2BZE4"/>
<evidence type="ECO:0000313" key="2">
    <source>
        <dbReference type="Proteomes" id="UP000499080"/>
    </source>
</evidence>
<accession>A0A4Y2BZE4</accession>
<keyword evidence="2" id="KW-1185">Reference proteome</keyword>
<dbReference type="EMBL" id="BGPR01000130">
    <property type="protein sequence ID" value="GBL97522.1"/>
    <property type="molecule type" value="Genomic_DNA"/>
</dbReference>
<comment type="caution">
    <text evidence="1">The sequence shown here is derived from an EMBL/GenBank/DDBJ whole genome shotgun (WGS) entry which is preliminary data.</text>
</comment>
<evidence type="ECO:0000313" key="1">
    <source>
        <dbReference type="EMBL" id="GBL97522.1"/>
    </source>
</evidence>
<protein>
    <submittedName>
        <fullName evidence="1">Uncharacterized protein</fullName>
    </submittedName>
</protein>
<gene>
    <name evidence="1" type="ORF">AVEN_162977_1</name>
</gene>
<sequence length="80" mass="8890">MVTCPGRTEELICKPNFARNYCDGSRGSALTRSQLGTEDDECIRLCRMLGTGGGRACGRMFQRDSSRPVIQYLECAEMYG</sequence>
<dbReference type="Proteomes" id="UP000499080">
    <property type="component" value="Unassembled WGS sequence"/>
</dbReference>
<name>A0A4Y2BZE4_ARAVE</name>
<organism evidence="1 2">
    <name type="scientific">Araneus ventricosus</name>
    <name type="common">Orbweaver spider</name>
    <name type="synonym">Epeira ventricosa</name>
    <dbReference type="NCBI Taxonomy" id="182803"/>
    <lineage>
        <taxon>Eukaryota</taxon>
        <taxon>Metazoa</taxon>
        <taxon>Ecdysozoa</taxon>
        <taxon>Arthropoda</taxon>
        <taxon>Chelicerata</taxon>
        <taxon>Arachnida</taxon>
        <taxon>Araneae</taxon>
        <taxon>Araneomorphae</taxon>
        <taxon>Entelegynae</taxon>
        <taxon>Araneoidea</taxon>
        <taxon>Araneidae</taxon>
        <taxon>Araneus</taxon>
    </lineage>
</organism>
<proteinExistence type="predicted"/>